<keyword evidence="1" id="KW-0040">ANK repeat</keyword>
<dbReference type="SUPFAM" id="SSF48403">
    <property type="entry name" value="Ankyrin repeat"/>
    <property type="match status" value="1"/>
</dbReference>
<dbReference type="PROSITE" id="PS50297">
    <property type="entry name" value="ANK_REP_REGION"/>
    <property type="match status" value="1"/>
</dbReference>
<evidence type="ECO:0000313" key="3">
    <source>
        <dbReference type="EMBL" id="KAG5180174.1"/>
    </source>
</evidence>
<dbReference type="EMBL" id="JAFCMP010000412">
    <property type="protein sequence ID" value="KAG5180174.1"/>
    <property type="molecule type" value="Genomic_DNA"/>
</dbReference>
<protein>
    <submittedName>
        <fullName evidence="3">Uncharacterized protein</fullName>
    </submittedName>
</protein>
<evidence type="ECO:0000256" key="2">
    <source>
        <dbReference type="SAM" id="MobiDB-lite"/>
    </source>
</evidence>
<evidence type="ECO:0000256" key="1">
    <source>
        <dbReference type="PROSITE-ProRule" id="PRU00023"/>
    </source>
</evidence>
<accession>A0A836CC10</accession>
<dbReference type="InterPro" id="IPR036770">
    <property type="entry name" value="Ankyrin_rpt-contain_sf"/>
</dbReference>
<dbReference type="Pfam" id="PF00023">
    <property type="entry name" value="Ank"/>
    <property type="match status" value="1"/>
</dbReference>
<feature type="compositionally biased region" description="Gly residues" evidence="2">
    <location>
        <begin position="147"/>
        <end position="162"/>
    </location>
</feature>
<gene>
    <name evidence="3" type="ORF">JKP88DRAFT_349722</name>
</gene>
<comment type="caution">
    <text evidence="3">The sequence shown here is derived from an EMBL/GenBank/DDBJ whole genome shotgun (WGS) entry which is preliminary data.</text>
</comment>
<evidence type="ECO:0000313" key="4">
    <source>
        <dbReference type="Proteomes" id="UP000664859"/>
    </source>
</evidence>
<proteinExistence type="predicted"/>
<reference evidence="3" key="1">
    <citation type="submission" date="2021-02" db="EMBL/GenBank/DDBJ databases">
        <title>First Annotated Genome of the Yellow-green Alga Tribonema minus.</title>
        <authorList>
            <person name="Mahan K.M."/>
        </authorList>
    </citation>
    <scope>NUCLEOTIDE SEQUENCE</scope>
    <source>
        <strain evidence="3">UTEX B ZZ1240</strain>
    </source>
</reference>
<dbReference type="AlphaFoldDB" id="A0A836CC10"/>
<dbReference type="InterPro" id="IPR002110">
    <property type="entry name" value="Ankyrin_rpt"/>
</dbReference>
<dbReference type="OrthoDB" id="97460at2759"/>
<dbReference type="Gene3D" id="1.25.40.20">
    <property type="entry name" value="Ankyrin repeat-containing domain"/>
    <property type="match status" value="1"/>
</dbReference>
<organism evidence="3 4">
    <name type="scientific">Tribonema minus</name>
    <dbReference type="NCBI Taxonomy" id="303371"/>
    <lineage>
        <taxon>Eukaryota</taxon>
        <taxon>Sar</taxon>
        <taxon>Stramenopiles</taxon>
        <taxon>Ochrophyta</taxon>
        <taxon>PX clade</taxon>
        <taxon>Xanthophyceae</taxon>
        <taxon>Tribonematales</taxon>
        <taxon>Tribonemataceae</taxon>
        <taxon>Tribonema</taxon>
    </lineage>
</organism>
<name>A0A836CC10_9STRA</name>
<feature type="region of interest" description="Disordered" evidence="2">
    <location>
        <begin position="147"/>
        <end position="168"/>
    </location>
</feature>
<feature type="repeat" description="ANK" evidence="1">
    <location>
        <begin position="195"/>
        <end position="227"/>
    </location>
</feature>
<keyword evidence="4" id="KW-1185">Reference proteome</keyword>
<dbReference type="Proteomes" id="UP000664859">
    <property type="component" value="Unassembled WGS sequence"/>
</dbReference>
<dbReference type="PROSITE" id="PS50088">
    <property type="entry name" value="ANK_REPEAT"/>
    <property type="match status" value="1"/>
</dbReference>
<sequence>MAAPACGTNQLALVMGIQRRSTACGTSQLALAMEIQQCSTALQYMVDGGLDVTGPGLGDLLHTLAVSFVTDVDADDTSDISSAMNSATLGDADTSGGCCRGACCTNSTAADSPDGSGGDGTGGSGSSSNGHKYASCSNAGVDSGGGGGGGGRGIGDSGGDGNGSASSTSGGCSPIAMMEFLVKAGQSASAPRAGDFYTPLHCAVGAASLPAAAALIRLGADVNAVAQDDTMPLTCAEAELAAAAKAGDGARARACAAVRDLLLDSGAKRTWRRERTPEEVEREARFQDMMAAAQVEDRNFCTFNG</sequence>